<dbReference type="SUPFAM" id="SSF49313">
    <property type="entry name" value="Cadherin-like"/>
    <property type="match status" value="1"/>
</dbReference>
<dbReference type="GO" id="GO:0016020">
    <property type="term" value="C:membrane"/>
    <property type="evidence" value="ECO:0007669"/>
    <property type="project" value="InterPro"/>
</dbReference>
<dbReference type="EMBL" id="CAAALY010034802">
    <property type="protein sequence ID" value="VEL17915.1"/>
    <property type="molecule type" value="Genomic_DNA"/>
</dbReference>
<dbReference type="InterPro" id="IPR015919">
    <property type="entry name" value="Cadherin-like_sf"/>
</dbReference>
<gene>
    <name evidence="3" type="ORF">PXEA_LOCUS11355</name>
</gene>
<reference evidence="3" key="1">
    <citation type="submission" date="2018-11" db="EMBL/GenBank/DDBJ databases">
        <authorList>
            <consortium name="Pathogen Informatics"/>
        </authorList>
    </citation>
    <scope>NUCLEOTIDE SEQUENCE</scope>
</reference>
<dbReference type="GO" id="GO:0005509">
    <property type="term" value="F:calcium ion binding"/>
    <property type="evidence" value="ECO:0007669"/>
    <property type="project" value="UniProtKB-UniRule"/>
</dbReference>
<evidence type="ECO:0000313" key="4">
    <source>
        <dbReference type="Proteomes" id="UP000784294"/>
    </source>
</evidence>
<dbReference type="Proteomes" id="UP000784294">
    <property type="component" value="Unassembled WGS sequence"/>
</dbReference>
<evidence type="ECO:0000313" key="3">
    <source>
        <dbReference type="EMBL" id="VEL17915.1"/>
    </source>
</evidence>
<dbReference type="PROSITE" id="PS50268">
    <property type="entry name" value="CADHERIN_2"/>
    <property type="match status" value="1"/>
</dbReference>
<keyword evidence="4" id="KW-1185">Reference proteome</keyword>
<name>A0A448WQY7_9PLAT</name>
<protein>
    <recommendedName>
        <fullName evidence="2">Cadherin domain-containing protein</fullName>
    </recommendedName>
</protein>
<keyword evidence="1" id="KW-0106">Calcium</keyword>
<sequence>MFSPFFSFNSGTPLVGVSAVDPDPGENGTVYYDLLERDEFASHFFVESNTGIIIVLTPPAETANLMSQSNLTLLANSTKSSDVVLPSFAENHTSIGVLESTWRQPRDRLYVAAKDGMGARVVLAVQFIWPVDTSLAAVAAESIRPARLVCRSKWEAFVTEDGADPEAWRRRGRFPGLTHVRLSLDNLTTGDVTSQAPIAECYVDGPPVAMPGEAEIEVVGISGRLWLGHVPLFTEGQYFGIGWRLERRPEPTLRFDVMPPIETPATGAWWTRVLDADHSLVLRLAIPGHGFVYHRLDVQIGLPAPWPASAWLGARHEETCLQPVFRVAVTENSPPGTMITPIAFRHAGELKLLNDFGGLFEIFREGEGLSRFTVTVSSQLHL</sequence>
<dbReference type="GO" id="GO:0007156">
    <property type="term" value="P:homophilic cell adhesion via plasma membrane adhesion molecules"/>
    <property type="evidence" value="ECO:0007669"/>
    <property type="project" value="InterPro"/>
</dbReference>
<feature type="domain" description="Cadherin" evidence="2">
    <location>
        <begin position="11"/>
        <end position="107"/>
    </location>
</feature>
<dbReference type="AlphaFoldDB" id="A0A448WQY7"/>
<dbReference type="Gene3D" id="2.60.40.60">
    <property type="entry name" value="Cadherins"/>
    <property type="match status" value="1"/>
</dbReference>
<accession>A0A448WQY7</accession>
<organism evidence="3 4">
    <name type="scientific">Protopolystoma xenopodis</name>
    <dbReference type="NCBI Taxonomy" id="117903"/>
    <lineage>
        <taxon>Eukaryota</taxon>
        <taxon>Metazoa</taxon>
        <taxon>Spiralia</taxon>
        <taxon>Lophotrochozoa</taxon>
        <taxon>Platyhelminthes</taxon>
        <taxon>Monogenea</taxon>
        <taxon>Polyopisthocotylea</taxon>
        <taxon>Polystomatidea</taxon>
        <taxon>Polystomatidae</taxon>
        <taxon>Protopolystoma</taxon>
    </lineage>
</organism>
<comment type="caution">
    <text evidence="3">The sequence shown here is derived from an EMBL/GenBank/DDBJ whole genome shotgun (WGS) entry which is preliminary data.</text>
</comment>
<evidence type="ECO:0000256" key="1">
    <source>
        <dbReference type="PROSITE-ProRule" id="PRU00043"/>
    </source>
</evidence>
<proteinExistence type="predicted"/>
<dbReference type="CDD" id="cd11304">
    <property type="entry name" value="Cadherin_repeat"/>
    <property type="match status" value="1"/>
</dbReference>
<dbReference type="InterPro" id="IPR002126">
    <property type="entry name" value="Cadherin-like_dom"/>
</dbReference>
<evidence type="ECO:0000259" key="2">
    <source>
        <dbReference type="PROSITE" id="PS50268"/>
    </source>
</evidence>